<keyword evidence="2" id="KW-0479">Metal-binding</keyword>
<dbReference type="CDD" id="cd00067">
    <property type="entry name" value="GAL4"/>
    <property type="match status" value="1"/>
</dbReference>
<dbReference type="Gene3D" id="4.10.240.10">
    <property type="entry name" value="Zn(2)-C6 fungal-type DNA-binding domain"/>
    <property type="match status" value="1"/>
</dbReference>
<dbReference type="PANTHER" id="PTHR31845:SF34">
    <property type="entry name" value="TRANSCRIPTIONAL ACTIVATOR OF PROTEASES PRTT"/>
    <property type="match status" value="1"/>
</dbReference>
<dbReference type="AlphaFoldDB" id="A0A8H6XN12"/>
<accession>A0A8H6XN12</accession>
<dbReference type="PANTHER" id="PTHR31845">
    <property type="entry name" value="FINGER DOMAIN PROTEIN, PUTATIVE-RELATED"/>
    <property type="match status" value="1"/>
</dbReference>
<dbReference type="OrthoDB" id="2595934at2759"/>
<name>A0A8H6XN12_9AGAR</name>
<evidence type="ECO:0000313" key="10">
    <source>
        <dbReference type="EMBL" id="KAF7343402.1"/>
    </source>
</evidence>
<dbReference type="InterPro" id="IPR051089">
    <property type="entry name" value="prtT"/>
</dbReference>
<comment type="subcellular location">
    <subcellularLocation>
        <location evidence="1">Nucleus</location>
    </subcellularLocation>
</comment>
<keyword evidence="11" id="KW-1185">Reference proteome</keyword>
<protein>
    <recommendedName>
        <fullName evidence="9">Zn(2)-C6 fungal-type domain-containing protein</fullName>
    </recommendedName>
</protein>
<dbReference type="GO" id="GO:0005634">
    <property type="term" value="C:nucleus"/>
    <property type="evidence" value="ECO:0007669"/>
    <property type="project" value="UniProtKB-SubCell"/>
</dbReference>
<evidence type="ECO:0000256" key="3">
    <source>
        <dbReference type="ARBA" id="ARBA00022833"/>
    </source>
</evidence>
<reference evidence="10" key="1">
    <citation type="submission" date="2020-05" db="EMBL/GenBank/DDBJ databases">
        <title>Mycena genomes resolve the evolution of fungal bioluminescence.</title>
        <authorList>
            <person name="Tsai I.J."/>
        </authorList>
    </citation>
    <scope>NUCLEOTIDE SEQUENCE</scope>
    <source>
        <strain evidence="10">CCC161011</strain>
    </source>
</reference>
<dbReference type="SUPFAM" id="SSF57701">
    <property type="entry name" value="Zn2/Cys6 DNA-binding domain"/>
    <property type="match status" value="1"/>
</dbReference>
<dbReference type="GO" id="GO:0000981">
    <property type="term" value="F:DNA-binding transcription factor activity, RNA polymerase II-specific"/>
    <property type="evidence" value="ECO:0007669"/>
    <property type="project" value="InterPro"/>
</dbReference>
<feature type="domain" description="Zn(2)-C6 fungal-type" evidence="9">
    <location>
        <begin position="21"/>
        <end position="61"/>
    </location>
</feature>
<evidence type="ECO:0000256" key="1">
    <source>
        <dbReference type="ARBA" id="ARBA00004123"/>
    </source>
</evidence>
<dbReference type="CDD" id="cd12148">
    <property type="entry name" value="fungal_TF_MHR"/>
    <property type="match status" value="1"/>
</dbReference>
<sequence length="672" mass="73672">MKRAISSNENPPPKRTKASQACASCRRQKSRCEILEVRPVPGVPVIIRCHRCKTLNVECSFETSELIHFSPKTYISPVASSPTVSTPTTSDNDGGLSTLAAVASSRPNVEEAPVNHISGSFGMRPEDLVPTAATPIWGSISRVDWTATPMLAIQELLRCPRTDTGLQIPSTDRLSDILSPPEITSLVEIFETRYAPWLCAQPGPPEGSNSLLDIVRCTIASRHLLPTARSTIAPRLQKLTEDVFLREIFNPQPPLESITALLILSVWTPICGTGAEARDGRLLIASAVSMAMNLHLQSESKRATGLRADKAGLCAPDKQAELIDSIQRWRLWMHLSIFESMLCLGTGRMPVSHFSAQDHEMINLSALADFTVSAVRDIRLGLSAKLFDISESALTIRLKSVDDMGAFFDKMNASIQSLEGLSRLITPMPSITHFDIFYSQMLILQYHGCRLLMVHHALRETRTAYERDRPQTPWYVAEMNGQGIALFWGYPALISAETVLSTFLGTSDLNLLSTAPDNLYAIVGFAATWLFVSNFSLHQLGKGHLGGASERLQSMTIDRLNKIALAPDHTAARCGHVLGALMNAWEQRKPLSQHRDGTIPANMCGMRDVPLSPYPNPNPQGDEYLNPPSYQDLASGAVNNPDLFMDDAFWASFIENLNSDTLATGAPDSAMA</sequence>
<dbReference type="Proteomes" id="UP000620124">
    <property type="component" value="Unassembled WGS sequence"/>
</dbReference>
<comment type="caution">
    <text evidence="10">The sequence shown here is derived from an EMBL/GenBank/DDBJ whole genome shotgun (WGS) entry which is preliminary data.</text>
</comment>
<keyword evidence="5" id="KW-0238">DNA-binding</keyword>
<gene>
    <name evidence="10" type="ORF">MVEN_01772600</name>
</gene>
<dbReference type="Pfam" id="PF00172">
    <property type="entry name" value="Zn_clus"/>
    <property type="match status" value="1"/>
</dbReference>
<evidence type="ECO:0000256" key="7">
    <source>
        <dbReference type="ARBA" id="ARBA00023242"/>
    </source>
</evidence>
<dbReference type="GO" id="GO:0000976">
    <property type="term" value="F:transcription cis-regulatory region binding"/>
    <property type="evidence" value="ECO:0007669"/>
    <property type="project" value="TreeGrafter"/>
</dbReference>
<dbReference type="InterPro" id="IPR036864">
    <property type="entry name" value="Zn2-C6_fun-type_DNA-bd_sf"/>
</dbReference>
<keyword evidence="6" id="KW-0804">Transcription</keyword>
<keyword evidence="7" id="KW-0539">Nucleus</keyword>
<proteinExistence type="predicted"/>
<dbReference type="EMBL" id="JACAZI010000016">
    <property type="protein sequence ID" value="KAF7343402.1"/>
    <property type="molecule type" value="Genomic_DNA"/>
</dbReference>
<dbReference type="GO" id="GO:0008270">
    <property type="term" value="F:zinc ion binding"/>
    <property type="evidence" value="ECO:0007669"/>
    <property type="project" value="InterPro"/>
</dbReference>
<feature type="region of interest" description="Disordered" evidence="8">
    <location>
        <begin position="1"/>
        <end position="20"/>
    </location>
</feature>
<evidence type="ECO:0000256" key="2">
    <source>
        <dbReference type="ARBA" id="ARBA00022723"/>
    </source>
</evidence>
<dbReference type="PROSITE" id="PS50048">
    <property type="entry name" value="ZN2_CY6_FUNGAL_2"/>
    <property type="match status" value="1"/>
</dbReference>
<evidence type="ECO:0000256" key="5">
    <source>
        <dbReference type="ARBA" id="ARBA00023125"/>
    </source>
</evidence>
<organism evidence="10 11">
    <name type="scientific">Mycena venus</name>
    <dbReference type="NCBI Taxonomy" id="2733690"/>
    <lineage>
        <taxon>Eukaryota</taxon>
        <taxon>Fungi</taxon>
        <taxon>Dikarya</taxon>
        <taxon>Basidiomycota</taxon>
        <taxon>Agaricomycotina</taxon>
        <taxon>Agaricomycetes</taxon>
        <taxon>Agaricomycetidae</taxon>
        <taxon>Agaricales</taxon>
        <taxon>Marasmiineae</taxon>
        <taxon>Mycenaceae</taxon>
        <taxon>Mycena</taxon>
    </lineage>
</organism>
<evidence type="ECO:0000256" key="8">
    <source>
        <dbReference type="SAM" id="MobiDB-lite"/>
    </source>
</evidence>
<evidence type="ECO:0000259" key="9">
    <source>
        <dbReference type="PROSITE" id="PS50048"/>
    </source>
</evidence>
<evidence type="ECO:0000256" key="4">
    <source>
        <dbReference type="ARBA" id="ARBA00023015"/>
    </source>
</evidence>
<evidence type="ECO:0000313" key="11">
    <source>
        <dbReference type="Proteomes" id="UP000620124"/>
    </source>
</evidence>
<keyword evidence="4" id="KW-0805">Transcription regulation</keyword>
<evidence type="ECO:0000256" key="6">
    <source>
        <dbReference type="ARBA" id="ARBA00023163"/>
    </source>
</evidence>
<keyword evidence="3" id="KW-0862">Zinc</keyword>
<dbReference type="InterPro" id="IPR001138">
    <property type="entry name" value="Zn2Cys6_DnaBD"/>
</dbReference>
<dbReference type="SMART" id="SM00066">
    <property type="entry name" value="GAL4"/>
    <property type="match status" value="1"/>
</dbReference>